<evidence type="ECO:0000313" key="2">
    <source>
        <dbReference type="Proteomes" id="UP000320593"/>
    </source>
</evidence>
<protein>
    <submittedName>
        <fullName evidence="1">Uncharacterized protein</fullName>
    </submittedName>
</protein>
<name>A0A562TH02_9HYPH</name>
<keyword evidence="2" id="KW-1185">Reference proteome</keyword>
<proteinExistence type="predicted"/>
<evidence type="ECO:0000313" key="1">
    <source>
        <dbReference type="EMBL" id="TWI92494.1"/>
    </source>
</evidence>
<dbReference type="Proteomes" id="UP000320593">
    <property type="component" value="Unassembled WGS sequence"/>
</dbReference>
<accession>A0A562TH02</accession>
<sequence>MIIVSSEFLEIASSSTRCPSLISWHPAQIELLEGREPRRAVEQNETREVGTLRS</sequence>
<organism evidence="1 2">
    <name type="scientific">Roseibium hamelinense</name>
    <dbReference type="NCBI Taxonomy" id="150831"/>
    <lineage>
        <taxon>Bacteria</taxon>
        <taxon>Pseudomonadati</taxon>
        <taxon>Pseudomonadota</taxon>
        <taxon>Alphaproteobacteria</taxon>
        <taxon>Hyphomicrobiales</taxon>
        <taxon>Stappiaceae</taxon>
        <taxon>Roseibium</taxon>
    </lineage>
</organism>
<gene>
    <name evidence="1" type="ORF">JM93_00036</name>
</gene>
<reference evidence="1 2" key="1">
    <citation type="submission" date="2019-07" db="EMBL/GenBank/DDBJ databases">
        <title>Genomic Encyclopedia of Archaeal and Bacterial Type Strains, Phase II (KMG-II): from individual species to whole genera.</title>
        <authorList>
            <person name="Goeker M."/>
        </authorList>
    </citation>
    <scope>NUCLEOTIDE SEQUENCE [LARGE SCALE GENOMIC DNA]</scope>
    <source>
        <strain evidence="1 2">ATCC BAA-252</strain>
    </source>
</reference>
<comment type="caution">
    <text evidence="1">The sequence shown here is derived from an EMBL/GenBank/DDBJ whole genome shotgun (WGS) entry which is preliminary data.</text>
</comment>
<dbReference type="EMBL" id="VLLF01000001">
    <property type="protein sequence ID" value="TWI92494.1"/>
    <property type="molecule type" value="Genomic_DNA"/>
</dbReference>
<dbReference type="AlphaFoldDB" id="A0A562TH02"/>